<protein>
    <submittedName>
        <fullName evidence="12">Energy transducer TonB</fullName>
    </submittedName>
</protein>
<evidence type="ECO:0000259" key="11">
    <source>
        <dbReference type="PROSITE" id="PS52015"/>
    </source>
</evidence>
<dbReference type="InterPro" id="IPR006260">
    <property type="entry name" value="TonB/TolA_C"/>
</dbReference>
<keyword evidence="6 10" id="KW-0812">Transmembrane</keyword>
<gene>
    <name evidence="12" type="ORF">DXT99_16235</name>
</gene>
<evidence type="ECO:0000313" key="12">
    <source>
        <dbReference type="EMBL" id="RDV14115.1"/>
    </source>
</evidence>
<accession>A0A3D8L9N0</accession>
<dbReference type="Gene3D" id="3.30.1150.10">
    <property type="match status" value="1"/>
</dbReference>
<dbReference type="AlphaFoldDB" id="A0A3D8L9N0"/>
<dbReference type="SUPFAM" id="SSF74653">
    <property type="entry name" value="TolA/TonB C-terminal domain"/>
    <property type="match status" value="1"/>
</dbReference>
<keyword evidence="13" id="KW-1185">Reference proteome</keyword>
<evidence type="ECO:0000256" key="10">
    <source>
        <dbReference type="SAM" id="Phobius"/>
    </source>
</evidence>
<evidence type="ECO:0000256" key="9">
    <source>
        <dbReference type="ARBA" id="ARBA00023136"/>
    </source>
</evidence>
<comment type="subcellular location">
    <subcellularLocation>
        <location evidence="1">Cell inner membrane</location>
        <topology evidence="1">Single-pass membrane protein</topology>
        <orientation evidence="1">Periplasmic side</orientation>
    </subcellularLocation>
</comment>
<dbReference type="GO" id="GO:0015031">
    <property type="term" value="P:protein transport"/>
    <property type="evidence" value="ECO:0007669"/>
    <property type="project" value="UniProtKB-KW"/>
</dbReference>
<evidence type="ECO:0000256" key="4">
    <source>
        <dbReference type="ARBA" id="ARBA00022475"/>
    </source>
</evidence>
<dbReference type="PANTHER" id="PTHR33446">
    <property type="entry name" value="PROTEIN TONB-RELATED"/>
    <property type="match status" value="1"/>
</dbReference>
<dbReference type="Pfam" id="PF03544">
    <property type="entry name" value="TonB_C"/>
    <property type="match status" value="1"/>
</dbReference>
<evidence type="ECO:0000256" key="6">
    <source>
        <dbReference type="ARBA" id="ARBA00022692"/>
    </source>
</evidence>
<keyword evidence="3" id="KW-0813">Transport</keyword>
<evidence type="ECO:0000256" key="3">
    <source>
        <dbReference type="ARBA" id="ARBA00022448"/>
    </source>
</evidence>
<evidence type="ECO:0000256" key="5">
    <source>
        <dbReference type="ARBA" id="ARBA00022519"/>
    </source>
</evidence>
<evidence type="ECO:0000256" key="2">
    <source>
        <dbReference type="ARBA" id="ARBA00006555"/>
    </source>
</evidence>
<keyword evidence="4" id="KW-1003">Cell membrane</keyword>
<keyword evidence="7" id="KW-0653">Protein transport</keyword>
<dbReference type="GO" id="GO:0098797">
    <property type="term" value="C:plasma membrane protein complex"/>
    <property type="evidence" value="ECO:0007669"/>
    <property type="project" value="TreeGrafter"/>
</dbReference>
<dbReference type="OrthoDB" id="1039448at2"/>
<feature type="transmembrane region" description="Helical" evidence="10">
    <location>
        <begin position="36"/>
        <end position="56"/>
    </location>
</feature>
<keyword evidence="9 10" id="KW-0472">Membrane</keyword>
<dbReference type="InterPro" id="IPR003538">
    <property type="entry name" value="TonB"/>
</dbReference>
<feature type="domain" description="TonB C-terminal" evidence="11">
    <location>
        <begin position="190"/>
        <end position="280"/>
    </location>
</feature>
<evidence type="ECO:0000256" key="8">
    <source>
        <dbReference type="ARBA" id="ARBA00022989"/>
    </source>
</evidence>
<dbReference type="GO" id="GO:0015891">
    <property type="term" value="P:siderophore transport"/>
    <property type="evidence" value="ECO:0007669"/>
    <property type="project" value="InterPro"/>
</dbReference>
<dbReference type="GO" id="GO:0030288">
    <property type="term" value="C:outer membrane-bounded periplasmic space"/>
    <property type="evidence" value="ECO:0007669"/>
    <property type="project" value="InterPro"/>
</dbReference>
<dbReference type="EMBL" id="QRGR01000018">
    <property type="protein sequence ID" value="RDV14115.1"/>
    <property type="molecule type" value="Genomic_DNA"/>
</dbReference>
<proteinExistence type="inferred from homology"/>
<dbReference type="PROSITE" id="PS52015">
    <property type="entry name" value="TONB_CTD"/>
    <property type="match status" value="1"/>
</dbReference>
<dbReference type="RefSeq" id="WP_115566626.1">
    <property type="nucleotide sequence ID" value="NZ_QRGR01000018.1"/>
</dbReference>
<dbReference type="PANTHER" id="PTHR33446:SF2">
    <property type="entry name" value="PROTEIN TONB"/>
    <property type="match status" value="1"/>
</dbReference>
<keyword evidence="8 10" id="KW-1133">Transmembrane helix</keyword>
<dbReference type="GO" id="GO:0055085">
    <property type="term" value="P:transmembrane transport"/>
    <property type="evidence" value="ECO:0007669"/>
    <property type="project" value="InterPro"/>
</dbReference>
<sequence>MKKSYFLSMTFNNVVFKGRNQAYGAYVLRRVYNKHLTLAAIIATAIFSGALVGPLVENIFFADQVKYVKPVYKINEPFILEQPNLPKLPEPPKKEVIPVAPKQEKKVKTEKFVTAKVVADNEKVETATLPDQDLLSKVSIGKNTIEGDIPEVPGVTLDEAPVAGIGTATGEAEEAPAEFIHVQEMPEFVGGDKALFAYLSKQMRYPAEAQRAGVEGIVVVTFVVAMDGAITKAEIVKGLGSGTDEEALRVINKMPRWKPGKQNGRNVPVRYTLPIKFNIQ</sequence>
<dbReference type="NCBIfam" id="TIGR01352">
    <property type="entry name" value="tonB_Cterm"/>
    <property type="match status" value="1"/>
</dbReference>
<dbReference type="GO" id="GO:0031992">
    <property type="term" value="F:energy transducer activity"/>
    <property type="evidence" value="ECO:0007669"/>
    <property type="project" value="InterPro"/>
</dbReference>
<reference evidence="13" key="1">
    <citation type="submission" date="2018-08" db="EMBL/GenBank/DDBJ databases">
        <authorList>
            <person name="Liu Z.-W."/>
            <person name="Du Z.-J."/>
        </authorList>
    </citation>
    <scope>NUCLEOTIDE SEQUENCE [LARGE SCALE GENOMIC DNA]</scope>
    <source>
        <strain evidence="13">H4X</strain>
    </source>
</reference>
<dbReference type="Proteomes" id="UP000256708">
    <property type="component" value="Unassembled WGS sequence"/>
</dbReference>
<comment type="caution">
    <text evidence="12">The sequence shown here is derived from an EMBL/GenBank/DDBJ whole genome shotgun (WGS) entry which is preliminary data.</text>
</comment>
<evidence type="ECO:0000256" key="7">
    <source>
        <dbReference type="ARBA" id="ARBA00022927"/>
    </source>
</evidence>
<name>A0A3D8L9N0_9BACT</name>
<dbReference type="PRINTS" id="PR01374">
    <property type="entry name" value="TONBPROTEIN"/>
</dbReference>
<comment type="similarity">
    <text evidence="2">Belongs to the TonB family.</text>
</comment>
<keyword evidence="5" id="KW-0997">Cell inner membrane</keyword>
<dbReference type="InterPro" id="IPR051045">
    <property type="entry name" value="TonB-dependent_transducer"/>
</dbReference>
<organism evidence="12 13">
    <name type="scientific">Pontibacter diazotrophicus</name>
    <dbReference type="NCBI Taxonomy" id="1400979"/>
    <lineage>
        <taxon>Bacteria</taxon>
        <taxon>Pseudomonadati</taxon>
        <taxon>Bacteroidota</taxon>
        <taxon>Cytophagia</taxon>
        <taxon>Cytophagales</taxon>
        <taxon>Hymenobacteraceae</taxon>
        <taxon>Pontibacter</taxon>
    </lineage>
</organism>
<evidence type="ECO:0000313" key="13">
    <source>
        <dbReference type="Proteomes" id="UP000256708"/>
    </source>
</evidence>
<evidence type="ECO:0000256" key="1">
    <source>
        <dbReference type="ARBA" id="ARBA00004383"/>
    </source>
</evidence>
<dbReference type="InterPro" id="IPR037682">
    <property type="entry name" value="TonB_C"/>
</dbReference>